<reference evidence="1 2" key="1">
    <citation type="submission" date="2020-02" db="EMBL/GenBank/DDBJ databases">
        <authorList>
            <person name="Ferguson B K."/>
        </authorList>
    </citation>
    <scope>NUCLEOTIDE SEQUENCE [LARGE SCALE GENOMIC DNA]</scope>
</reference>
<proteinExistence type="predicted"/>
<organism evidence="1 2">
    <name type="scientific">Nesidiocoris tenuis</name>
    <dbReference type="NCBI Taxonomy" id="355587"/>
    <lineage>
        <taxon>Eukaryota</taxon>
        <taxon>Metazoa</taxon>
        <taxon>Ecdysozoa</taxon>
        <taxon>Arthropoda</taxon>
        <taxon>Hexapoda</taxon>
        <taxon>Insecta</taxon>
        <taxon>Pterygota</taxon>
        <taxon>Neoptera</taxon>
        <taxon>Paraneoptera</taxon>
        <taxon>Hemiptera</taxon>
        <taxon>Heteroptera</taxon>
        <taxon>Panheteroptera</taxon>
        <taxon>Cimicomorpha</taxon>
        <taxon>Miridae</taxon>
        <taxon>Dicyphina</taxon>
        <taxon>Nesidiocoris</taxon>
    </lineage>
</organism>
<evidence type="ECO:0000313" key="2">
    <source>
        <dbReference type="Proteomes" id="UP000479000"/>
    </source>
</evidence>
<protein>
    <submittedName>
        <fullName evidence="1">Uncharacterized protein</fullName>
    </submittedName>
</protein>
<dbReference type="AlphaFoldDB" id="A0A6H5H594"/>
<gene>
    <name evidence="1" type="ORF">NTEN_LOCUS15848</name>
</gene>
<name>A0A6H5H594_9HEMI</name>
<accession>A0A6H5H594</accession>
<dbReference type="EMBL" id="CADCXU010023359">
    <property type="protein sequence ID" value="CAB0010854.1"/>
    <property type="molecule type" value="Genomic_DNA"/>
</dbReference>
<dbReference type="Proteomes" id="UP000479000">
    <property type="component" value="Unassembled WGS sequence"/>
</dbReference>
<sequence length="60" mass="6604">MSSSLLLNLIKKARNLINIPVQPAPALISSLCTLLISYPRLVLSIAVTEVEVIERFTVKL</sequence>
<keyword evidence="2" id="KW-1185">Reference proteome</keyword>
<evidence type="ECO:0000313" key="1">
    <source>
        <dbReference type="EMBL" id="CAB0010854.1"/>
    </source>
</evidence>